<dbReference type="CDD" id="cd11069">
    <property type="entry name" value="CYP_FUM15-like"/>
    <property type="match status" value="1"/>
</dbReference>
<comment type="caution">
    <text evidence="3">The sequence shown here is derived from an EMBL/GenBank/DDBJ whole genome shotgun (WGS) entry which is preliminary data.</text>
</comment>
<dbReference type="GO" id="GO:0004497">
    <property type="term" value="F:monooxygenase activity"/>
    <property type="evidence" value="ECO:0007669"/>
    <property type="project" value="InterPro"/>
</dbReference>
<keyword evidence="2" id="KW-0349">Heme</keyword>
<reference evidence="3" key="1">
    <citation type="submission" date="2021-03" db="EMBL/GenBank/DDBJ databases">
        <authorList>
            <person name="Tagirdzhanova G."/>
        </authorList>
    </citation>
    <scope>NUCLEOTIDE SEQUENCE</scope>
</reference>
<sequence>MFPLLGNGIFLAEGNIHAQQRKALAPGFSISSIKALSPIFWRKALLLSRLWQFELKKEDVQSKSIEILDWLSRATLDIIGEAGFGADFDSLHHPDTPIRQAYQRFFIFDNWSRLFHGLHSQTRLARFLPMKANYELMASRRRVLNLASEIICDKQSKRLSQTLSREKNIIALIVRDNSTSNGKLSGNMTFDTMRDQVMTFLGAGHDTTAAGIGWTLHLLSKYPSTQDKLRREIQEYMPFLFSPDNREDESWLSKIDEDRLPYLNNVCRESLRYIPPVPFTLQHSTAGDQLCGYRVPAGTEVTICSNTINRVPEYWGTRADEFDPDRWDHLPETHTASAYMTFLHGPRGCIGKKFAETEMKTLLCCLLSVYIFEIDDSVDDPEKWKMWKITLRPRDGITLKGHASGVSAFRMAYTSLRFLSRELEALVLNFYRFPLPLANLL</sequence>
<dbReference type="Proteomes" id="UP000664534">
    <property type="component" value="Unassembled WGS sequence"/>
</dbReference>
<dbReference type="InterPro" id="IPR036396">
    <property type="entry name" value="Cyt_P450_sf"/>
</dbReference>
<name>A0A8H3ECU1_9LECA</name>
<keyword evidence="2" id="KW-0408">Iron</keyword>
<comment type="similarity">
    <text evidence="1">Belongs to the cytochrome P450 family.</text>
</comment>
<keyword evidence="4" id="KW-1185">Reference proteome</keyword>
<dbReference type="Gene3D" id="1.10.630.10">
    <property type="entry name" value="Cytochrome P450"/>
    <property type="match status" value="1"/>
</dbReference>
<dbReference type="InterPro" id="IPR050121">
    <property type="entry name" value="Cytochrome_P450_monoxygenase"/>
</dbReference>
<dbReference type="Pfam" id="PF00067">
    <property type="entry name" value="p450"/>
    <property type="match status" value="1"/>
</dbReference>
<dbReference type="PANTHER" id="PTHR24305:SF166">
    <property type="entry name" value="CYTOCHROME P450 12A4, MITOCHONDRIAL-RELATED"/>
    <property type="match status" value="1"/>
</dbReference>
<evidence type="ECO:0000256" key="1">
    <source>
        <dbReference type="ARBA" id="ARBA00010617"/>
    </source>
</evidence>
<dbReference type="PRINTS" id="PR00463">
    <property type="entry name" value="EP450I"/>
</dbReference>
<dbReference type="OrthoDB" id="1470350at2759"/>
<gene>
    <name evidence="3" type="ORF">IMSHALPRED_000158</name>
</gene>
<dbReference type="EMBL" id="CAJPDT010000001">
    <property type="protein sequence ID" value="CAF9904736.1"/>
    <property type="molecule type" value="Genomic_DNA"/>
</dbReference>
<keyword evidence="2" id="KW-0479">Metal-binding</keyword>
<dbReference type="GO" id="GO:0016705">
    <property type="term" value="F:oxidoreductase activity, acting on paired donors, with incorporation or reduction of molecular oxygen"/>
    <property type="evidence" value="ECO:0007669"/>
    <property type="project" value="InterPro"/>
</dbReference>
<feature type="binding site" description="axial binding residue" evidence="2">
    <location>
        <position position="349"/>
    </location>
    <ligand>
        <name>heme</name>
        <dbReference type="ChEBI" id="CHEBI:30413"/>
    </ligand>
    <ligandPart>
        <name>Fe</name>
        <dbReference type="ChEBI" id="CHEBI:18248"/>
    </ligandPart>
</feature>
<protein>
    <recommendedName>
        <fullName evidence="5">Cytochrome P450</fullName>
    </recommendedName>
</protein>
<organism evidence="3 4">
    <name type="scientific">Imshaugia aleurites</name>
    <dbReference type="NCBI Taxonomy" id="172621"/>
    <lineage>
        <taxon>Eukaryota</taxon>
        <taxon>Fungi</taxon>
        <taxon>Dikarya</taxon>
        <taxon>Ascomycota</taxon>
        <taxon>Pezizomycotina</taxon>
        <taxon>Lecanoromycetes</taxon>
        <taxon>OSLEUM clade</taxon>
        <taxon>Lecanoromycetidae</taxon>
        <taxon>Lecanorales</taxon>
        <taxon>Lecanorineae</taxon>
        <taxon>Parmeliaceae</taxon>
        <taxon>Imshaugia</taxon>
    </lineage>
</organism>
<dbReference type="GO" id="GO:0020037">
    <property type="term" value="F:heme binding"/>
    <property type="evidence" value="ECO:0007669"/>
    <property type="project" value="InterPro"/>
</dbReference>
<evidence type="ECO:0000313" key="3">
    <source>
        <dbReference type="EMBL" id="CAF9904736.1"/>
    </source>
</evidence>
<evidence type="ECO:0000256" key="2">
    <source>
        <dbReference type="PIRSR" id="PIRSR602401-1"/>
    </source>
</evidence>
<dbReference type="GO" id="GO:0005506">
    <property type="term" value="F:iron ion binding"/>
    <property type="evidence" value="ECO:0007669"/>
    <property type="project" value="InterPro"/>
</dbReference>
<dbReference type="SUPFAM" id="SSF48264">
    <property type="entry name" value="Cytochrome P450"/>
    <property type="match status" value="1"/>
</dbReference>
<dbReference type="PRINTS" id="PR00385">
    <property type="entry name" value="P450"/>
</dbReference>
<evidence type="ECO:0000313" key="4">
    <source>
        <dbReference type="Proteomes" id="UP000664534"/>
    </source>
</evidence>
<evidence type="ECO:0008006" key="5">
    <source>
        <dbReference type="Google" id="ProtNLM"/>
    </source>
</evidence>
<proteinExistence type="inferred from homology"/>
<accession>A0A8H3ECU1</accession>
<dbReference type="InterPro" id="IPR002401">
    <property type="entry name" value="Cyt_P450_E_grp-I"/>
</dbReference>
<comment type="cofactor">
    <cofactor evidence="2">
        <name>heme</name>
        <dbReference type="ChEBI" id="CHEBI:30413"/>
    </cofactor>
</comment>
<dbReference type="PANTHER" id="PTHR24305">
    <property type="entry name" value="CYTOCHROME P450"/>
    <property type="match status" value="1"/>
</dbReference>
<dbReference type="InterPro" id="IPR001128">
    <property type="entry name" value="Cyt_P450"/>
</dbReference>
<dbReference type="AlphaFoldDB" id="A0A8H3ECU1"/>